<keyword evidence="5" id="KW-0521">NADP</keyword>
<dbReference type="PANTHER" id="PTHR43098">
    <property type="entry name" value="L-ORNITHINE N(5)-MONOOXYGENASE-RELATED"/>
    <property type="match status" value="1"/>
</dbReference>
<organism evidence="8 9">
    <name type="scientific">Beauveria brongniartii RCEF 3172</name>
    <dbReference type="NCBI Taxonomy" id="1081107"/>
    <lineage>
        <taxon>Eukaryota</taxon>
        <taxon>Fungi</taxon>
        <taxon>Dikarya</taxon>
        <taxon>Ascomycota</taxon>
        <taxon>Pezizomycotina</taxon>
        <taxon>Sordariomycetes</taxon>
        <taxon>Hypocreomycetidae</taxon>
        <taxon>Hypocreales</taxon>
        <taxon>Cordycipitaceae</taxon>
        <taxon>Beauveria</taxon>
        <taxon>Beauveria brongniartii</taxon>
    </lineage>
</organism>
<dbReference type="OrthoDB" id="66881at2759"/>
<comment type="caution">
    <text evidence="8">The sequence shown here is derived from an EMBL/GenBank/DDBJ whole genome shotgun (WGS) entry which is preliminary data.</text>
</comment>
<proteinExistence type="inferred from homology"/>
<protein>
    <submittedName>
        <fullName evidence="8">FAD dependent oxidoreductase</fullName>
    </submittedName>
</protein>
<evidence type="ECO:0000256" key="6">
    <source>
        <dbReference type="ARBA" id="ARBA00023002"/>
    </source>
</evidence>
<reference evidence="8 9" key="1">
    <citation type="journal article" date="2016" name="Genome Biol. Evol.">
        <title>Divergent and convergent evolution of fungal pathogenicity.</title>
        <authorList>
            <person name="Shang Y."/>
            <person name="Xiao G."/>
            <person name="Zheng P."/>
            <person name="Cen K."/>
            <person name="Zhan S."/>
            <person name="Wang C."/>
        </authorList>
    </citation>
    <scope>NUCLEOTIDE SEQUENCE [LARGE SCALE GENOMIC DNA]</scope>
    <source>
        <strain evidence="8 9">RCEF 3172</strain>
    </source>
</reference>
<dbReference type="Proteomes" id="UP000076863">
    <property type="component" value="Unassembled WGS sequence"/>
</dbReference>
<evidence type="ECO:0000256" key="2">
    <source>
        <dbReference type="ARBA" id="ARBA00010139"/>
    </source>
</evidence>
<gene>
    <name evidence="8" type="ORF">BBO_02303</name>
</gene>
<evidence type="ECO:0000256" key="1">
    <source>
        <dbReference type="ARBA" id="ARBA00001974"/>
    </source>
</evidence>
<dbReference type="Gene3D" id="3.50.50.60">
    <property type="entry name" value="FAD/NAD(P)-binding domain"/>
    <property type="match status" value="1"/>
</dbReference>
<evidence type="ECO:0000256" key="5">
    <source>
        <dbReference type="ARBA" id="ARBA00022857"/>
    </source>
</evidence>
<keyword evidence="4" id="KW-0274">FAD</keyword>
<keyword evidence="3" id="KW-0285">Flavoprotein</keyword>
<keyword evidence="6" id="KW-0560">Oxidoreductase</keyword>
<evidence type="ECO:0000313" key="8">
    <source>
        <dbReference type="EMBL" id="OAA48034.1"/>
    </source>
</evidence>
<dbReference type="InterPro" id="IPR036188">
    <property type="entry name" value="FAD/NAD-bd_sf"/>
</dbReference>
<dbReference type="InterPro" id="IPR050775">
    <property type="entry name" value="FAD-binding_Monooxygenases"/>
</dbReference>
<comment type="similarity">
    <text evidence="2">Belongs to the FAD-binding monooxygenase family.</text>
</comment>
<accession>A0A167HKX0</accession>
<dbReference type="SUPFAM" id="SSF51905">
    <property type="entry name" value="FAD/NAD(P)-binding domain"/>
    <property type="match status" value="1"/>
</dbReference>
<name>A0A167HKX0_9HYPO</name>
<keyword evidence="9" id="KW-1185">Reference proteome</keyword>
<dbReference type="GO" id="GO:0004497">
    <property type="term" value="F:monooxygenase activity"/>
    <property type="evidence" value="ECO:0007669"/>
    <property type="project" value="UniProtKB-KW"/>
</dbReference>
<comment type="cofactor">
    <cofactor evidence="1">
        <name>FAD</name>
        <dbReference type="ChEBI" id="CHEBI:57692"/>
    </cofactor>
</comment>
<evidence type="ECO:0000256" key="4">
    <source>
        <dbReference type="ARBA" id="ARBA00022827"/>
    </source>
</evidence>
<dbReference type="EMBL" id="AZHA01000005">
    <property type="protein sequence ID" value="OAA48034.1"/>
    <property type="molecule type" value="Genomic_DNA"/>
</dbReference>
<keyword evidence="7" id="KW-0503">Monooxygenase</keyword>
<evidence type="ECO:0000256" key="7">
    <source>
        <dbReference type="ARBA" id="ARBA00023033"/>
    </source>
</evidence>
<sequence>MREFDLVILATGYDAITGSLYDMHIRDRRGTLLQDKWRDGVRTHMGMMVPGVPNAFLLYGPQAPGPLTNGPTFIELQVELLCRLLGRARGHRGGGGAVARKAARGVRGSAGERGRLVVGWGQYTRQDVRAADVVLGCARMAGRVRGESEDVG</sequence>
<evidence type="ECO:0000313" key="9">
    <source>
        <dbReference type="Proteomes" id="UP000076863"/>
    </source>
</evidence>
<dbReference type="PANTHER" id="PTHR43098:SF3">
    <property type="entry name" value="L-ORNITHINE N(5)-MONOOXYGENASE-RELATED"/>
    <property type="match status" value="1"/>
</dbReference>
<dbReference type="AlphaFoldDB" id="A0A167HKX0"/>
<evidence type="ECO:0000256" key="3">
    <source>
        <dbReference type="ARBA" id="ARBA00022630"/>
    </source>
</evidence>